<keyword evidence="4" id="KW-0732">Signal</keyword>
<dbReference type="InterPro" id="IPR050392">
    <property type="entry name" value="Collagen/C1q_domain"/>
</dbReference>
<dbReference type="PROSITE" id="PS50871">
    <property type="entry name" value="C1Q"/>
    <property type="match status" value="1"/>
</dbReference>
<dbReference type="SMART" id="SM00110">
    <property type="entry name" value="C1Q"/>
    <property type="match status" value="1"/>
</dbReference>
<name>A0A9D4DAW1_DREPO</name>
<dbReference type="EMBL" id="JAIWYP010000011">
    <property type="protein sequence ID" value="KAH3741720.1"/>
    <property type="molecule type" value="Genomic_DNA"/>
</dbReference>
<sequence>MDSSIFLLILALFGLAHANARDIEAILKRLEILEQNEILLRNELAARDDIIENLKDELASMKSDVRSLKSDMKDLQLAVDLGRSVNESIHEKLHLCEEDVRKRLVMSDVEAVGFHAVVNTQELTHLTFGQPIIFETVFTNVGGAYHNNHGLFIAPVRGLYIFSVSILCDYPPHNHIETALVVNGSRKALTHSYGADNVRDQGSITIVVQLNAADEVWVELGWPNDAYLFGNMWTSFTGAIITRVE</sequence>
<dbReference type="InterPro" id="IPR008983">
    <property type="entry name" value="Tumour_necrosis_fac-like_dom"/>
</dbReference>
<reference evidence="6" key="1">
    <citation type="journal article" date="2019" name="bioRxiv">
        <title>The Genome of the Zebra Mussel, Dreissena polymorpha: A Resource for Invasive Species Research.</title>
        <authorList>
            <person name="McCartney M.A."/>
            <person name="Auch B."/>
            <person name="Kono T."/>
            <person name="Mallez S."/>
            <person name="Zhang Y."/>
            <person name="Obille A."/>
            <person name="Becker A."/>
            <person name="Abrahante J.E."/>
            <person name="Garbe J."/>
            <person name="Badalamenti J.P."/>
            <person name="Herman A."/>
            <person name="Mangelson H."/>
            <person name="Liachko I."/>
            <person name="Sullivan S."/>
            <person name="Sone E.D."/>
            <person name="Koren S."/>
            <person name="Silverstein K.A.T."/>
            <person name="Beckman K.B."/>
            <person name="Gohl D.M."/>
        </authorList>
    </citation>
    <scope>NUCLEOTIDE SEQUENCE</scope>
    <source>
        <strain evidence="6">Duluth1</strain>
        <tissue evidence="6">Whole animal</tissue>
    </source>
</reference>
<evidence type="ECO:0000313" key="6">
    <source>
        <dbReference type="EMBL" id="KAH3741720.1"/>
    </source>
</evidence>
<keyword evidence="2" id="KW-0964">Secreted</keyword>
<comment type="subcellular location">
    <subcellularLocation>
        <location evidence="1">Secreted</location>
    </subcellularLocation>
</comment>
<feature type="domain" description="C1q" evidence="5">
    <location>
        <begin position="107"/>
        <end position="245"/>
    </location>
</feature>
<evidence type="ECO:0000259" key="5">
    <source>
        <dbReference type="PROSITE" id="PS50871"/>
    </source>
</evidence>
<evidence type="ECO:0000256" key="1">
    <source>
        <dbReference type="ARBA" id="ARBA00004613"/>
    </source>
</evidence>
<reference evidence="6" key="2">
    <citation type="submission" date="2020-11" db="EMBL/GenBank/DDBJ databases">
        <authorList>
            <person name="McCartney M.A."/>
            <person name="Auch B."/>
            <person name="Kono T."/>
            <person name="Mallez S."/>
            <person name="Becker A."/>
            <person name="Gohl D.M."/>
            <person name="Silverstein K.A.T."/>
            <person name="Koren S."/>
            <person name="Bechman K.B."/>
            <person name="Herman A."/>
            <person name="Abrahante J.E."/>
            <person name="Garbe J."/>
        </authorList>
    </citation>
    <scope>NUCLEOTIDE SEQUENCE</scope>
    <source>
        <strain evidence="6">Duluth1</strain>
        <tissue evidence="6">Whole animal</tissue>
    </source>
</reference>
<dbReference type="PANTHER" id="PTHR15427:SF33">
    <property type="entry name" value="COLLAGEN IV NC1 DOMAIN-CONTAINING PROTEIN"/>
    <property type="match status" value="1"/>
</dbReference>
<keyword evidence="7" id="KW-1185">Reference proteome</keyword>
<evidence type="ECO:0000256" key="2">
    <source>
        <dbReference type="ARBA" id="ARBA00022525"/>
    </source>
</evidence>
<keyword evidence="3" id="KW-0175">Coiled coil</keyword>
<feature type="coiled-coil region" evidence="3">
    <location>
        <begin position="23"/>
        <end position="78"/>
    </location>
</feature>
<dbReference type="Pfam" id="PF00386">
    <property type="entry name" value="C1q"/>
    <property type="match status" value="1"/>
</dbReference>
<feature type="chain" id="PRO_5039247710" description="C1q domain-containing protein" evidence="4">
    <location>
        <begin position="21"/>
        <end position="245"/>
    </location>
</feature>
<comment type="caution">
    <text evidence="6">The sequence shown here is derived from an EMBL/GenBank/DDBJ whole genome shotgun (WGS) entry which is preliminary data.</text>
</comment>
<proteinExistence type="predicted"/>
<dbReference type="PANTHER" id="PTHR15427">
    <property type="entry name" value="EMILIN ELASTIN MICROFIBRIL INTERFACE-LOCATED PROTEIN ELASTIN MICROFIBRIL INTERFACER"/>
    <property type="match status" value="1"/>
</dbReference>
<evidence type="ECO:0000256" key="4">
    <source>
        <dbReference type="SAM" id="SignalP"/>
    </source>
</evidence>
<dbReference type="PRINTS" id="PR00007">
    <property type="entry name" value="COMPLEMNTC1Q"/>
</dbReference>
<dbReference type="Gene3D" id="2.60.120.40">
    <property type="match status" value="1"/>
</dbReference>
<organism evidence="6 7">
    <name type="scientific">Dreissena polymorpha</name>
    <name type="common">Zebra mussel</name>
    <name type="synonym">Mytilus polymorpha</name>
    <dbReference type="NCBI Taxonomy" id="45954"/>
    <lineage>
        <taxon>Eukaryota</taxon>
        <taxon>Metazoa</taxon>
        <taxon>Spiralia</taxon>
        <taxon>Lophotrochozoa</taxon>
        <taxon>Mollusca</taxon>
        <taxon>Bivalvia</taxon>
        <taxon>Autobranchia</taxon>
        <taxon>Heteroconchia</taxon>
        <taxon>Euheterodonta</taxon>
        <taxon>Imparidentia</taxon>
        <taxon>Neoheterodontei</taxon>
        <taxon>Myida</taxon>
        <taxon>Dreissenoidea</taxon>
        <taxon>Dreissenidae</taxon>
        <taxon>Dreissena</taxon>
    </lineage>
</organism>
<accession>A0A9D4DAW1</accession>
<dbReference type="InterPro" id="IPR001073">
    <property type="entry name" value="C1q_dom"/>
</dbReference>
<dbReference type="SUPFAM" id="SSF49842">
    <property type="entry name" value="TNF-like"/>
    <property type="match status" value="1"/>
</dbReference>
<gene>
    <name evidence="6" type="ORF">DPMN_048445</name>
</gene>
<dbReference type="Proteomes" id="UP000828390">
    <property type="component" value="Unassembled WGS sequence"/>
</dbReference>
<evidence type="ECO:0000313" key="7">
    <source>
        <dbReference type="Proteomes" id="UP000828390"/>
    </source>
</evidence>
<dbReference type="GO" id="GO:0005581">
    <property type="term" value="C:collagen trimer"/>
    <property type="evidence" value="ECO:0007669"/>
    <property type="project" value="UniProtKB-KW"/>
</dbReference>
<dbReference type="OrthoDB" id="6150994at2759"/>
<protein>
    <recommendedName>
        <fullName evidence="5">C1q domain-containing protein</fullName>
    </recommendedName>
</protein>
<evidence type="ECO:0000256" key="3">
    <source>
        <dbReference type="SAM" id="Coils"/>
    </source>
</evidence>
<dbReference type="AlphaFoldDB" id="A0A9D4DAW1"/>
<feature type="signal peptide" evidence="4">
    <location>
        <begin position="1"/>
        <end position="20"/>
    </location>
</feature>